<keyword evidence="3" id="KW-1185">Reference proteome</keyword>
<evidence type="ECO:0000313" key="3">
    <source>
        <dbReference type="Proteomes" id="UP000443843"/>
    </source>
</evidence>
<dbReference type="InterPro" id="IPR029016">
    <property type="entry name" value="GAF-like_dom_sf"/>
</dbReference>
<dbReference type="Pfam" id="PF13185">
    <property type="entry name" value="GAF_2"/>
    <property type="match status" value="1"/>
</dbReference>
<protein>
    <submittedName>
        <fullName evidence="2">GAF domain-containing protein</fullName>
    </submittedName>
</protein>
<proteinExistence type="predicted"/>
<dbReference type="SMART" id="SM00065">
    <property type="entry name" value="GAF"/>
    <property type="match status" value="1"/>
</dbReference>
<dbReference type="EMBL" id="WNXQ01000004">
    <property type="protein sequence ID" value="MWB78314.1"/>
    <property type="molecule type" value="Genomic_DNA"/>
</dbReference>
<name>A0A844W6E7_9RHOB</name>
<dbReference type="PANTHER" id="PTHR33744:SF1">
    <property type="entry name" value="DNA-BINDING TRANSCRIPTIONAL ACTIVATOR ADER"/>
    <property type="match status" value="1"/>
</dbReference>
<comment type="caution">
    <text evidence="2">The sequence shown here is derived from an EMBL/GenBank/DDBJ whole genome shotgun (WGS) entry which is preliminary data.</text>
</comment>
<dbReference type="Gene3D" id="3.30.450.40">
    <property type="match status" value="1"/>
</dbReference>
<dbReference type="InterPro" id="IPR003018">
    <property type="entry name" value="GAF"/>
</dbReference>
<dbReference type="PANTHER" id="PTHR33744">
    <property type="entry name" value="CARBOHYDRATE DIACID REGULATOR"/>
    <property type="match status" value="1"/>
</dbReference>
<feature type="domain" description="GAF" evidence="1">
    <location>
        <begin position="47"/>
        <end position="235"/>
    </location>
</feature>
<dbReference type="SUPFAM" id="SSF55781">
    <property type="entry name" value="GAF domain-like"/>
    <property type="match status" value="1"/>
</dbReference>
<organism evidence="2 3">
    <name type="scientific">Pseudooceanicola pacificus</name>
    <dbReference type="NCBI Taxonomy" id="2676438"/>
    <lineage>
        <taxon>Bacteria</taxon>
        <taxon>Pseudomonadati</taxon>
        <taxon>Pseudomonadota</taxon>
        <taxon>Alphaproteobacteria</taxon>
        <taxon>Rhodobacterales</taxon>
        <taxon>Paracoccaceae</taxon>
        <taxon>Pseudooceanicola</taxon>
    </lineage>
</organism>
<dbReference type="InterPro" id="IPR051448">
    <property type="entry name" value="CdaR-like_regulators"/>
</dbReference>
<evidence type="ECO:0000313" key="2">
    <source>
        <dbReference type="EMBL" id="MWB78314.1"/>
    </source>
</evidence>
<reference evidence="2 3" key="1">
    <citation type="submission" date="2019-11" db="EMBL/GenBank/DDBJ databases">
        <title>Pseudooceanicola pacifica sp. nov., isolated from deep-sea sediment of the Pacific Ocean.</title>
        <authorList>
            <person name="Lyu L."/>
        </authorList>
    </citation>
    <scope>NUCLEOTIDE SEQUENCE [LARGE SCALE GENOMIC DNA]</scope>
    <source>
        <strain evidence="2 3">216_PA32_1</strain>
    </source>
</reference>
<dbReference type="InterPro" id="IPR042070">
    <property type="entry name" value="PucR_C-HTH_sf"/>
</dbReference>
<dbReference type="Pfam" id="PF13556">
    <property type="entry name" value="HTH_30"/>
    <property type="match status" value="1"/>
</dbReference>
<dbReference type="AlphaFoldDB" id="A0A844W6E7"/>
<dbReference type="Gene3D" id="1.10.10.2840">
    <property type="entry name" value="PucR C-terminal helix-turn-helix domain"/>
    <property type="match status" value="1"/>
</dbReference>
<accession>A0A844W6E7</accession>
<dbReference type="InterPro" id="IPR025736">
    <property type="entry name" value="PucR_C-HTH_dom"/>
</dbReference>
<evidence type="ECO:0000259" key="1">
    <source>
        <dbReference type="SMART" id="SM00065"/>
    </source>
</evidence>
<dbReference type="Proteomes" id="UP000443843">
    <property type="component" value="Unassembled WGS sequence"/>
</dbReference>
<gene>
    <name evidence="2" type="ORF">GLS40_09780</name>
</gene>
<sequence length="647" mass="71309">MTTEMISSLAQVFETLATGASHAEFDIALDRLRGIAAQVGRAEDFDRIDNAMNRIRAELRDRVAVEHGLNLLIETAHDLSGTLGTDALMRLIVSRTRALVGADLGWVTVQNPVSREFVSVHAEGQLSPNARVMRSHADFGIVGSIMQTRSYFHTTDYLNDKSFRHLPDLDDWMRQENVVSLTGFPILVGDQVLGFLFAAYRYSRKVSGRELSILGSFAIHAGTAMRNAEAFRVQSEALAEAEASRTALIDHIKRVEASAAAHDEMATLLATGADQSQYLQQMANQVDGAIFLYDRNLRVREEFVSVHYRGSFADRLRSDRALIDGLSPGGNRPLRVARAHLLAEAEDEQCRAIPLLGGTRHWEMLVICNNGRLDDIEVRNLERSAVALAIAKLWAEKREAEEVVATSTLIRHITHVSPPDPASVTILRDRLKVGLGDPVQMALLVFTGLGRSDLDQTVRDCATRHAVLVDELGGDTLVIGGPEALNAFLSALARRREGWQVGGIRSTAVADLARLADQYTRLREALAVLSAIRPITRVLRQEEVSLFARIFEARNAADLARHATGILAKIEGHGPTQGPLLKETLLRYFENQFNASRAADQLGIHVNTIRQRLQTLRELTGGWDDPVHALELQVALRLDAILTGLGE</sequence>
<dbReference type="RefSeq" id="WP_160382573.1">
    <property type="nucleotide sequence ID" value="NZ_WNXQ01000004.1"/>
</dbReference>